<evidence type="ECO:0000313" key="2">
    <source>
        <dbReference type="EMBL" id="CAK7344109.1"/>
    </source>
</evidence>
<reference evidence="2 3" key="1">
    <citation type="submission" date="2024-01" db="EMBL/GenBank/DDBJ databases">
        <authorList>
            <person name="Waweru B."/>
        </authorList>
    </citation>
    <scope>NUCLEOTIDE SEQUENCE [LARGE SCALE GENOMIC DNA]</scope>
</reference>
<evidence type="ECO:0000256" key="1">
    <source>
        <dbReference type="SAM" id="MobiDB-lite"/>
    </source>
</evidence>
<dbReference type="EMBL" id="CAWUPB010001161">
    <property type="protein sequence ID" value="CAK7344109.1"/>
    <property type="molecule type" value="Genomic_DNA"/>
</dbReference>
<accession>A0AAV1S384</accession>
<protein>
    <submittedName>
        <fullName evidence="2">Uncharacterized protein</fullName>
    </submittedName>
</protein>
<dbReference type="AlphaFoldDB" id="A0AAV1S384"/>
<feature type="compositionally biased region" description="Basic residues" evidence="1">
    <location>
        <begin position="71"/>
        <end position="81"/>
    </location>
</feature>
<organism evidence="2 3">
    <name type="scientific">Dovyalis caffra</name>
    <dbReference type="NCBI Taxonomy" id="77055"/>
    <lineage>
        <taxon>Eukaryota</taxon>
        <taxon>Viridiplantae</taxon>
        <taxon>Streptophyta</taxon>
        <taxon>Embryophyta</taxon>
        <taxon>Tracheophyta</taxon>
        <taxon>Spermatophyta</taxon>
        <taxon>Magnoliopsida</taxon>
        <taxon>eudicotyledons</taxon>
        <taxon>Gunneridae</taxon>
        <taxon>Pentapetalae</taxon>
        <taxon>rosids</taxon>
        <taxon>fabids</taxon>
        <taxon>Malpighiales</taxon>
        <taxon>Salicaceae</taxon>
        <taxon>Flacourtieae</taxon>
        <taxon>Dovyalis</taxon>
    </lineage>
</organism>
<name>A0AAV1S384_9ROSI</name>
<dbReference type="Proteomes" id="UP001314170">
    <property type="component" value="Unassembled WGS sequence"/>
</dbReference>
<keyword evidence="3" id="KW-1185">Reference proteome</keyword>
<evidence type="ECO:0000313" key="3">
    <source>
        <dbReference type="Proteomes" id="UP001314170"/>
    </source>
</evidence>
<gene>
    <name evidence="2" type="ORF">DCAF_LOCUS17626</name>
</gene>
<comment type="caution">
    <text evidence="2">The sequence shown here is derived from an EMBL/GenBank/DDBJ whole genome shotgun (WGS) entry which is preliminary data.</text>
</comment>
<feature type="compositionally biased region" description="Basic and acidic residues" evidence="1">
    <location>
        <begin position="82"/>
        <end position="93"/>
    </location>
</feature>
<proteinExistence type="predicted"/>
<feature type="region of interest" description="Disordered" evidence="1">
    <location>
        <begin position="67"/>
        <end position="93"/>
    </location>
</feature>
<sequence length="112" mass="12622">MEGSGYFFELTAKTERCNLKLQSFTKNIQSRVDRPPSEGFLLVPRKFFGANGGITMDLCIWPEGEREHVGHNKNTRRRKGEGKREMVENSVHGEADVSASNSLTLINPKLLD</sequence>